<dbReference type="Pfam" id="PF26147">
    <property type="entry name" value="AB_HYDROLASE_YMC0-YMC35"/>
    <property type="match status" value="1"/>
</dbReference>
<keyword evidence="4" id="KW-1185">Reference proteome</keyword>
<dbReference type="PANTHER" id="PTHR47349:SF1">
    <property type="entry name" value="AER328WP"/>
    <property type="match status" value="1"/>
</dbReference>
<evidence type="ECO:0000256" key="1">
    <source>
        <dbReference type="SAM" id="MobiDB-lite"/>
    </source>
</evidence>
<reference evidence="4" key="1">
    <citation type="submission" date="2016-05" db="EMBL/GenBank/DDBJ databases">
        <title>Comparative genomics of biotechnologically important yeasts.</title>
        <authorList>
            <consortium name="DOE Joint Genome Institute"/>
            <person name="Riley R."/>
            <person name="Haridas S."/>
            <person name="Wolfe K.H."/>
            <person name="Lopes M.R."/>
            <person name="Hittinger C.T."/>
            <person name="Goker M."/>
            <person name="Salamov A."/>
            <person name="Wisecaver J."/>
            <person name="Long T.M."/>
            <person name="Aerts A.L."/>
            <person name="Barry K."/>
            <person name="Choi C."/>
            <person name="Clum A."/>
            <person name="Coughlan A.Y."/>
            <person name="Deshpande S."/>
            <person name="Douglass A.P."/>
            <person name="Hanson S.J."/>
            <person name="Klenk H.-P."/>
            <person name="Labutti K."/>
            <person name="Lapidus A."/>
            <person name="Lindquist E."/>
            <person name="Lipzen A."/>
            <person name="Meier-Kolthoff J.P."/>
            <person name="Ohm R.A."/>
            <person name="Otillar R.P."/>
            <person name="Pangilinan J."/>
            <person name="Peng Y."/>
            <person name="Rokas A."/>
            <person name="Rosa C.A."/>
            <person name="Scheuner C."/>
            <person name="Sibirny A.A."/>
            <person name="Slot J.C."/>
            <person name="Stielow J.B."/>
            <person name="Sun H."/>
            <person name="Kurtzman C.P."/>
            <person name="Blackwell M."/>
            <person name="Grigoriev I.V."/>
            <person name="Jeffries T.W."/>
        </authorList>
    </citation>
    <scope>NUCLEOTIDE SEQUENCE [LARGE SCALE GENOMIC DNA]</scope>
    <source>
        <strain evidence="4">NRRL Y-2460</strain>
    </source>
</reference>
<feature type="region of interest" description="Disordered" evidence="1">
    <location>
        <begin position="67"/>
        <end position="105"/>
    </location>
</feature>
<dbReference type="Proteomes" id="UP000094236">
    <property type="component" value="Unassembled WGS sequence"/>
</dbReference>
<sequence>MNNAQYGGNNRVDNGGESEVKAKDVTLSDYRKEYESTVGSGGIANGNRMENIPSSWWFWKSTQDGELNGNGIKNQEAQGGTSANPQVDKIGSTNNNNSNNNNNNVQEELNTGMQAAVSQPAESAAQVAVPLVSESVPAPVSVPVAAEQHSPQLQQMQDESNGRMNWVSWINPVPIVSAAFSYVYADNTGPTQQSRTILPNELSSVVNSNEITSDAGSSHIQEQDNSNNNGYLTWITPWSYWQKNKGESAADTTEELAERSMYSSVDSAEIANDAKKALTNNINGNNGSSYWGFHSKPNKTKKFFGELAVVGTGSENHPARMVNPPITFLENQERLLNDARNRDEVKPLIVPNMNENYRNITFKTKTRIILSKNKFLNEKLHFKKETHLYRLSPKEQLLSNKKMKKAVIIGLHGFYPIKMVKTLIGRQTGTASTFVNMATAALWDWCASNDCDIDLDTIALEFDGKISEGCENLIKLLNKNWIDVIKNCDFLYIVSNSQSCIVATHLLEKLVEQKIILSANQKVSMLNMDGIFQGPFNNLDSKLILKNYSPLENGTLNEVFNFQKNLSFESSKLISSLNRILQTDANVKISFIGSISDCFVPLYSSLFLNIDHPNIFRCCYVDANSNEEDTPKFLIELINILLFLKNVGYPDNHLVFELSESLAGTVTGKYPDDFYENKDIYVLGIKNCLETTDLIDEHTCENIDMNFDSKTLNKNPYYLPYFLKSFLNQLDTLGNDKNIRGKELKAKLLAVFAEWNPKSKKFKDLKYAIDVIYTEGSFI</sequence>
<evidence type="ECO:0000313" key="4">
    <source>
        <dbReference type="Proteomes" id="UP000094236"/>
    </source>
</evidence>
<dbReference type="AlphaFoldDB" id="A0A1E4TYS4"/>
<evidence type="ECO:0000313" key="3">
    <source>
        <dbReference type="EMBL" id="ODV96884.1"/>
    </source>
</evidence>
<gene>
    <name evidence="3" type="ORF">PACTADRAFT_48681</name>
</gene>
<proteinExistence type="predicted"/>
<dbReference type="PANTHER" id="PTHR47349">
    <property type="entry name" value="CHROMOSOME 8, WHOLE GENOME SHOTGUN SEQUENCE"/>
    <property type="match status" value="1"/>
</dbReference>
<feature type="compositionally biased region" description="Polar residues" evidence="1">
    <location>
        <begin position="67"/>
        <end position="85"/>
    </location>
</feature>
<dbReference type="EMBL" id="KV454012">
    <property type="protein sequence ID" value="ODV96884.1"/>
    <property type="molecule type" value="Genomic_DNA"/>
</dbReference>
<feature type="domain" description="YMC020W-like alpha/beta hydrolase" evidence="2">
    <location>
        <begin position="364"/>
        <end position="728"/>
    </location>
</feature>
<accession>A0A1E4TYS4</accession>
<feature type="region of interest" description="Disordered" evidence="1">
    <location>
        <begin position="1"/>
        <end position="24"/>
    </location>
</feature>
<name>A0A1E4TYS4_PACTA</name>
<feature type="compositionally biased region" description="Low complexity" evidence="1">
    <location>
        <begin position="94"/>
        <end position="104"/>
    </location>
</feature>
<dbReference type="InterPro" id="IPR058933">
    <property type="entry name" value="YMC020W-like_ab_hydrolase"/>
</dbReference>
<dbReference type="OrthoDB" id="5598028at2759"/>
<feature type="compositionally biased region" description="Polar residues" evidence="1">
    <location>
        <begin position="1"/>
        <end position="12"/>
    </location>
</feature>
<protein>
    <recommendedName>
        <fullName evidence="2">YMC020W-like alpha/beta hydrolase domain-containing protein</fullName>
    </recommendedName>
</protein>
<dbReference type="InterPro" id="IPR058934">
    <property type="entry name" value="YMC020W-like"/>
</dbReference>
<organism evidence="3 4">
    <name type="scientific">Pachysolen tannophilus NRRL Y-2460</name>
    <dbReference type="NCBI Taxonomy" id="669874"/>
    <lineage>
        <taxon>Eukaryota</taxon>
        <taxon>Fungi</taxon>
        <taxon>Dikarya</taxon>
        <taxon>Ascomycota</taxon>
        <taxon>Saccharomycotina</taxon>
        <taxon>Pichiomycetes</taxon>
        <taxon>Pachysolenaceae</taxon>
        <taxon>Pachysolen</taxon>
    </lineage>
</organism>
<evidence type="ECO:0000259" key="2">
    <source>
        <dbReference type="Pfam" id="PF26147"/>
    </source>
</evidence>